<sequence>MPLAFGGNKVRNLEFWLGQALERDCDLLVIAGAAASNQVRLTAAAAARLGLECLVLYAGPDSSLTHSNRLLTEMMGARIQSLGNVDEADREKLARQVVADQAAVGRRPYLVGDPVVGALGYVRAAQELHEQAGAAGLDLRHIILPGSMGITEAGMILGAAMLDLPWAFHLISVEYEAADLEVRIKTILASLCRLTEFSPMHDMLGRVRIHMDQLGAGYGRPTKASMQASYLFAQLEALVLEQTYVAKTFSGLLSCVARGDIPGDEAACIVHTGGTPAIFGPGVAGSPESVSPTG</sequence>
<dbReference type="EMBL" id="BJYU01000042">
    <property type="protein sequence ID" value="GEO15478.1"/>
    <property type="molecule type" value="Genomic_DNA"/>
</dbReference>
<dbReference type="PANTHER" id="PTHR43780">
    <property type="entry name" value="1-AMINOCYCLOPROPANE-1-CARBOXYLATE DEAMINASE-RELATED"/>
    <property type="match status" value="1"/>
</dbReference>
<feature type="modified residue" description="N6-(pyridoxal phosphate)lysine" evidence="5">
    <location>
        <position position="9"/>
    </location>
</feature>
<dbReference type="PIRSF" id="PIRSF006278">
    <property type="entry name" value="ACCD_DCysDesulf"/>
    <property type="match status" value="1"/>
</dbReference>
<keyword evidence="8" id="KW-1185">Reference proteome</keyword>
<dbReference type="Gene3D" id="3.40.50.1100">
    <property type="match status" value="2"/>
</dbReference>
<dbReference type="GO" id="GO:0019148">
    <property type="term" value="F:D-cysteine desulfhydrase activity"/>
    <property type="evidence" value="ECO:0007669"/>
    <property type="project" value="TreeGrafter"/>
</dbReference>
<comment type="caution">
    <text evidence="7">The sequence shown here is derived from an EMBL/GenBank/DDBJ whole genome shotgun (WGS) entry which is preliminary data.</text>
</comment>
<evidence type="ECO:0000256" key="2">
    <source>
        <dbReference type="ARBA" id="ARBA00008639"/>
    </source>
</evidence>
<comment type="cofactor">
    <cofactor evidence="1">
        <name>pyridoxal 5'-phosphate</name>
        <dbReference type="ChEBI" id="CHEBI:597326"/>
    </cofactor>
</comment>
<dbReference type="InterPro" id="IPR027278">
    <property type="entry name" value="ACCD_DCysDesulf"/>
</dbReference>
<keyword evidence="3 5" id="KW-0663">Pyridoxal phosphate</keyword>
<dbReference type="Proteomes" id="UP000321085">
    <property type="component" value="Unassembled WGS sequence"/>
</dbReference>
<protein>
    <submittedName>
        <fullName evidence="7">D-cysteine desulfhydrase</fullName>
    </submittedName>
</protein>
<dbReference type="SUPFAM" id="SSF53686">
    <property type="entry name" value="Tryptophan synthase beta subunit-like PLP-dependent enzymes"/>
    <property type="match status" value="1"/>
</dbReference>
<feature type="active site" description="Nucleophile" evidence="4">
    <location>
        <position position="36"/>
    </location>
</feature>
<proteinExistence type="inferred from homology"/>
<organism evidence="7 8">
    <name type="scientific">Microvirga aerophila</name>
    <dbReference type="NCBI Taxonomy" id="670291"/>
    <lineage>
        <taxon>Bacteria</taxon>
        <taxon>Pseudomonadati</taxon>
        <taxon>Pseudomonadota</taxon>
        <taxon>Alphaproteobacteria</taxon>
        <taxon>Hyphomicrobiales</taxon>
        <taxon>Methylobacteriaceae</taxon>
        <taxon>Microvirga</taxon>
    </lineage>
</organism>
<evidence type="ECO:0000256" key="5">
    <source>
        <dbReference type="PIRSR" id="PIRSR006278-2"/>
    </source>
</evidence>
<accession>A0A512BU13</accession>
<evidence type="ECO:0000256" key="1">
    <source>
        <dbReference type="ARBA" id="ARBA00001933"/>
    </source>
</evidence>
<evidence type="ECO:0000313" key="7">
    <source>
        <dbReference type="EMBL" id="GEO15478.1"/>
    </source>
</evidence>
<dbReference type="PANTHER" id="PTHR43780:SF2">
    <property type="entry name" value="1-AMINOCYCLOPROPANE-1-CARBOXYLATE DEAMINASE-RELATED"/>
    <property type="match status" value="1"/>
</dbReference>
<dbReference type="InterPro" id="IPR036052">
    <property type="entry name" value="TrpB-like_PALP_sf"/>
</dbReference>
<dbReference type="AlphaFoldDB" id="A0A512BU13"/>
<evidence type="ECO:0000256" key="3">
    <source>
        <dbReference type="ARBA" id="ARBA00022898"/>
    </source>
</evidence>
<dbReference type="Pfam" id="PF00291">
    <property type="entry name" value="PALP"/>
    <property type="match status" value="1"/>
</dbReference>
<evidence type="ECO:0000313" key="8">
    <source>
        <dbReference type="Proteomes" id="UP000321085"/>
    </source>
</evidence>
<dbReference type="InterPro" id="IPR001926">
    <property type="entry name" value="TrpB-like_PALP"/>
</dbReference>
<feature type="domain" description="Tryptophan synthase beta chain-like PALP" evidence="6">
    <location>
        <begin position="5"/>
        <end position="273"/>
    </location>
</feature>
<evidence type="ECO:0000259" key="6">
    <source>
        <dbReference type="Pfam" id="PF00291"/>
    </source>
</evidence>
<comment type="similarity">
    <text evidence="2">Belongs to the ACC deaminase/D-cysteine desulfhydrase family.</text>
</comment>
<evidence type="ECO:0000256" key="4">
    <source>
        <dbReference type="PIRSR" id="PIRSR006278-1"/>
    </source>
</evidence>
<name>A0A512BU13_9HYPH</name>
<gene>
    <name evidence="7" type="ORF">MAE02_31740</name>
</gene>
<reference evidence="7 8" key="1">
    <citation type="submission" date="2019-07" db="EMBL/GenBank/DDBJ databases">
        <title>Whole genome shotgun sequence of Microvirga aerophila NBRC 106136.</title>
        <authorList>
            <person name="Hosoyama A."/>
            <person name="Uohara A."/>
            <person name="Ohji S."/>
            <person name="Ichikawa N."/>
        </authorList>
    </citation>
    <scope>NUCLEOTIDE SEQUENCE [LARGE SCALE GENOMIC DNA]</scope>
    <source>
        <strain evidence="7 8">NBRC 106136</strain>
    </source>
</reference>